<dbReference type="InterPro" id="IPR000182">
    <property type="entry name" value="GNAT_dom"/>
</dbReference>
<evidence type="ECO:0000313" key="4">
    <source>
        <dbReference type="EMBL" id="MBB3088723.1"/>
    </source>
</evidence>
<name>A0A7W5A2W6_9ACTN</name>
<evidence type="ECO:0000256" key="2">
    <source>
        <dbReference type="ARBA" id="ARBA00023315"/>
    </source>
</evidence>
<dbReference type="InterPro" id="IPR016181">
    <property type="entry name" value="Acyl_CoA_acyltransferase"/>
</dbReference>
<organism evidence="4 5">
    <name type="scientific">Nocardioides albus</name>
    <dbReference type="NCBI Taxonomy" id="1841"/>
    <lineage>
        <taxon>Bacteria</taxon>
        <taxon>Bacillati</taxon>
        <taxon>Actinomycetota</taxon>
        <taxon>Actinomycetes</taxon>
        <taxon>Propionibacteriales</taxon>
        <taxon>Nocardioidaceae</taxon>
        <taxon>Nocardioides</taxon>
    </lineage>
</organism>
<accession>A0A7W5A2W6</accession>
<dbReference type="Proteomes" id="UP000577707">
    <property type="component" value="Unassembled WGS sequence"/>
</dbReference>
<dbReference type="Gene3D" id="3.40.630.30">
    <property type="match status" value="1"/>
</dbReference>
<dbReference type="InterPro" id="IPR050832">
    <property type="entry name" value="Bact_Acetyltransf"/>
</dbReference>
<dbReference type="PANTHER" id="PTHR43877">
    <property type="entry name" value="AMINOALKYLPHOSPHONATE N-ACETYLTRANSFERASE-RELATED-RELATED"/>
    <property type="match status" value="1"/>
</dbReference>
<evidence type="ECO:0000256" key="1">
    <source>
        <dbReference type="ARBA" id="ARBA00022679"/>
    </source>
</evidence>
<dbReference type="PANTHER" id="PTHR43877:SF5">
    <property type="entry name" value="BLL8307 PROTEIN"/>
    <property type="match status" value="1"/>
</dbReference>
<keyword evidence="4" id="KW-0378">Hydrolase</keyword>
<keyword evidence="2" id="KW-0012">Acyltransferase</keyword>
<evidence type="ECO:0000259" key="3">
    <source>
        <dbReference type="PROSITE" id="PS51186"/>
    </source>
</evidence>
<feature type="domain" description="N-acetyltransferase" evidence="3">
    <location>
        <begin position="16"/>
        <end position="157"/>
    </location>
</feature>
<proteinExistence type="predicted"/>
<dbReference type="Pfam" id="PF05013">
    <property type="entry name" value="FGase"/>
    <property type="match status" value="1"/>
</dbReference>
<reference evidence="4 5" key="1">
    <citation type="submission" date="2020-08" db="EMBL/GenBank/DDBJ databases">
        <title>Genomic Encyclopedia of Type Strains, Phase III (KMG-III): the genomes of soil and plant-associated and newly described type strains.</title>
        <authorList>
            <person name="Whitman W."/>
        </authorList>
    </citation>
    <scope>NUCLEOTIDE SEQUENCE [LARGE SCALE GENOMIC DNA]</scope>
    <source>
        <strain evidence="4 5">CECT 3302</strain>
    </source>
</reference>
<keyword evidence="1 4" id="KW-0808">Transferase</keyword>
<comment type="caution">
    <text evidence="4">The sequence shown here is derived from an EMBL/GenBank/DDBJ whole genome shotgun (WGS) entry which is preliminary data.</text>
</comment>
<dbReference type="Gene3D" id="3.40.630.40">
    <property type="entry name" value="Zn-dependent exopeptidases"/>
    <property type="match status" value="1"/>
</dbReference>
<evidence type="ECO:0000313" key="5">
    <source>
        <dbReference type="Proteomes" id="UP000577707"/>
    </source>
</evidence>
<dbReference type="AlphaFoldDB" id="A0A7W5A2W6"/>
<dbReference type="RefSeq" id="WP_183544061.1">
    <property type="nucleotide sequence ID" value="NZ_BMQT01000003.1"/>
</dbReference>
<sequence length="414" mass="45014">MTASDRQISLSVLRDVERRDVADLIIAGLRERYGVAFDATLNPDVYDLPDSYPGSLTVVARLGGDVVATGTLAARPGGVGEIVRMSTAAHTRRIGLAGQVLDHLIDEARRRDCRELRVSTTSTWTSARALYASRGFEEIGLFQDTHETDVRCVLPLSGSGPVRSFEIVPGAPGSTVLLHVPHASRVIPADVRSGIGLSDADLDRELTAITDADTDLLAERVADLCGVRPWAFVNRLSRLVVDPERFPDETEEMNAVGMGVVYEATTQRGVLRQPSPAERRTLVQTYFEPYAAALAELVTKRLASAGRVTVIDVHSYPASALPYELHGNSPRPEVCLGTDDFHTPELLLDRARSALAAVTGDVTLDSPFSGCYVPLDRYRRDSAVEAIMLEIRRDLLASRPDDLACATARLIETL</sequence>
<dbReference type="SUPFAM" id="SSF55729">
    <property type="entry name" value="Acyl-CoA N-acyltransferases (Nat)"/>
    <property type="match status" value="1"/>
</dbReference>
<dbReference type="SUPFAM" id="SSF53187">
    <property type="entry name" value="Zn-dependent exopeptidases"/>
    <property type="match status" value="1"/>
</dbReference>
<dbReference type="EMBL" id="JACHXG010000003">
    <property type="protein sequence ID" value="MBB3088723.1"/>
    <property type="molecule type" value="Genomic_DNA"/>
</dbReference>
<dbReference type="CDD" id="cd04301">
    <property type="entry name" value="NAT_SF"/>
    <property type="match status" value="1"/>
</dbReference>
<dbReference type="Pfam" id="PF00583">
    <property type="entry name" value="Acetyltransf_1"/>
    <property type="match status" value="1"/>
</dbReference>
<keyword evidence="5" id="KW-1185">Reference proteome</keyword>
<dbReference type="GO" id="GO:0016787">
    <property type="term" value="F:hydrolase activity"/>
    <property type="evidence" value="ECO:0007669"/>
    <property type="project" value="UniProtKB-KW"/>
</dbReference>
<gene>
    <name evidence="4" type="ORF">FHS12_001664</name>
</gene>
<dbReference type="GO" id="GO:0016747">
    <property type="term" value="F:acyltransferase activity, transferring groups other than amino-acyl groups"/>
    <property type="evidence" value="ECO:0007669"/>
    <property type="project" value="InterPro"/>
</dbReference>
<dbReference type="PROSITE" id="PS51186">
    <property type="entry name" value="GNAT"/>
    <property type="match status" value="1"/>
</dbReference>
<protein>
    <submittedName>
        <fullName evidence="4">Putative N-formylglutamate amidohydrolase/GNAT superfamily N-acetyltransferase</fullName>
    </submittedName>
</protein>
<dbReference type="InterPro" id="IPR007709">
    <property type="entry name" value="N-FG_amidohydro"/>
</dbReference>